<proteinExistence type="predicted"/>
<dbReference type="EMBL" id="UOEV01000021">
    <property type="protein sequence ID" value="VAW32094.1"/>
    <property type="molecule type" value="Genomic_DNA"/>
</dbReference>
<organism evidence="7">
    <name type="scientific">hydrothermal vent metagenome</name>
    <dbReference type="NCBI Taxonomy" id="652676"/>
    <lineage>
        <taxon>unclassified sequences</taxon>
        <taxon>metagenomes</taxon>
        <taxon>ecological metagenomes</taxon>
    </lineage>
</organism>
<evidence type="ECO:0000256" key="2">
    <source>
        <dbReference type="ARBA" id="ARBA00022448"/>
    </source>
</evidence>
<gene>
    <name evidence="7" type="ORF">MNBD_CPR01-400</name>
</gene>
<dbReference type="Pfam" id="PF00213">
    <property type="entry name" value="OSCP"/>
    <property type="match status" value="1"/>
</dbReference>
<keyword evidence="5" id="KW-0472">Membrane</keyword>
<evidence type="ECO:0000256" key="3">
    <source>
        <dbReference type="ARBA" id="ARBA00022781"/>
    </source>
</evidence>
<keyword evidence="2" id="KW-0813">Transport</keyword>
<name>A0A3B0VKA3_9ZZZZ</name>
<dbReference type="AlphaFoldDB" id="A0A3B0VKA3"/>
<evidence type="ECO:0000256" key="5">
    <source>
        <dbReference type="ARBA" id="ARBA00023136"/>
    </source>
</evidence>
<evidence type="ECO:0000313" key="7">
    <source>
        <dbReference type="EMBL" id="VAW32094.1"/>
    </source>
</evidence>
<sequence length="128" mass="14773">MATIEQLARRYAHAISHVSEEARVDDSSLVKNLVAHLKQNGRLKMLPHIVRELKNESARAQAHAPKLEVAREEDKESAIKELHKKNIFETKVTINRTLIRGWRVRTNNTLIDNSAKHSLVELYRNIIH</sequence>
<dbReference type="InterPro" id="IPR000711">
    <property type="entry name" value="ATPase_OSCP/dsu"/>
</dbReference>
<accession>A0A3B0VKA3</accession>
<protein>
    <recommendedName>
        <fullName evidence="8">ATP synthase delta chain</fullName>
    </recommendedName>
</protein>
<evidence type="ECO:0000256" key="1">
    <source>
        <dbReference type="ARBA" id="ARBA00004370"/>
    </source>
</evidence>
<keyword evidence="6" id="KW-0066">ATP synthesis</keyword>
<reference evidence="7" key="1">
    <citation type="submission" date="2018-06" db="EMBL/GenBank/DDBJ databases">
        <authorList>
            <person name="Zhirakovskaya E."/>
        </authorList>
    </citation>
    <scope>NUCLEOTIDE SEQUENCE</scope>
</reference>
<keyword evidence="3" id="KW-0375">Hydrogen ion transport</keyword>
<evidence type="ECO:0008006" key="8">
    <source>
        <dbReference type="Google" id="ProtNLM"/>
    </source>
</evidence>
<dbReference type="GO" id="GO:0016020">
    <property type="term" value="C:membrane"/>
    <property type="evidence" value="ECO:0007669"/>
    <property type="project" value="UniProtKB-SubCell"/>
</dbReference>
<comment type="subcellular location">
    <subcellularLocation>
        <location evidence="1">Membrane</location>
    </subcellularLocation>
</comment>
<dbReference type="GO" id="GO:0046933">
    <property type="term" value="F:proton-transporting ATP synthase activity, rotational mechanism"/>
    <property type="evidence" value="ECO:0007669"/>
    <property type="project" value="InterPro"/>
</dbReference>
<evidence type="ECO:0000256" key="4">
    <source>
        <dbReference type="ARBA" id="ARBA00023065"/>
    </source>
</evidence>
<evidence type="ECO:0000256" key="6">
    <source>
        <dbReference type="ARBA" id="ARBA00023310"/>
    </source>
</evidence>
<keyword evidence="4" id="KW-0406">Ion transport</keyword>